<accession>A0A3B0RKF9</accession>
<organism evidence="1">
    <name type="scientific">hydrothermal vent metagenome</name>
    <dbReference type="NCBI Taxonomy" id="652676"/>
    <lineage>
        <taxon>unclassified sequences</taxon>
        <taxon>metagenomes</taxon>
        <taxon>ecological metagenomes</taxon>
    </lineage>
</organism>
<sequence>MATVFIQLGWKAFWSRMTAFAMVRSFRAIAMAMLVPQSCPHPDGG</sequence>
<protein>
    <submittedName>
        <fullName evidence="1">Uncharacterized protein</fullName>
    </submittedName>
</protein>
<gene>
    <name evidence="1" type="ORF">MNBD_ALPHA07-1697</name>
</gene>
<dbReference type="EMBL" id="UOEG01000092">
    <property type="protein sequence ID" value="VAV92499.1"/>
    <property type="molecule type" value="Genomic_DNA"/>
</dbReference>
<evidence type="ECO:0000313" key="1">
    <source>
        <dbReference type="EMBL" id="VAV92499.1"/>
    </source>
</evidence>
<proteinExistence type="predicted"/>
<reference evidence="1" key="1">
    <citation type="submission" date="2018-06" db="EMBL/GenBank/DDBJ databases">
        <authorList>
            <person name="Zhirakovskaya E."/>
        </authorList>
    </citation>
    <scope>NUCLEOTIDE SEQUENCE</scope>
</reference>
<dbReference type="AlphaFoldDB" id="A0A3B0RKF9"/>
<name>A0A3B0RKF9_9ZZZZ</name>